<organism evidence="1 2">
    <name type="scientific">Parelaphostrongylus tenuis</name>
    <name type="common">Meningeal worm</name>
    <dbReference type="NCBI Taxonomy" id="148309"/>
    <lineage>
        <taxon>Eukaryota</taxon>
        <taxon>Metazoa</taxon>
        <taxon>Ecdysozoa</taxon>
        <taxon>Nematoda</taxon>
        <taxon>Chromadorea</taxon>
        <taxon>Rhabditida</taxon>
        <taxon>Rhabditina</taxon>
        <taxon>Rhabditomorpha</taxon>
        <taxon>Strongyloidea</taxon>
        <taxon>Metastrongylidae</taxon>
        <taxon>Parelaphostrongylus</taxon>
    </lineage>
</organism>
<protein>
    <submittedName>
        <fullName evidence="1">Uncharacterized protein</fullName>
    </submittedName>
</protein>
<sequence>MLHLSDFEESTSNTHKSIRSLSELEINLWKITLGQLFGERRGTSADQIASKRFDQGDTDCQSQPHPHMPVTFDEDALRHELEMNPYVCSGWDLEQTLEYSHCSITFIEMKWATPK</sequence>
<evidence type="ECO:0000313" key="1">
    <source>
        <dbReference type="EMBL" id="KAJ1372841.1"/>
    </source>
</evidence>
<gene>
    <name evidence="1" type="ORF">KIN20_035124</name>
</gene>
<reference evidence="1" key="1">
    <citation type="submission" date="2021-06" db="EMBL/GenBank/DDBJ databases">
        <title>Parelaphostrongylus tenuis whole genome reference sequence.</title>
        <authorList>
            <person name="Garwood T.J."/>
            <person name="Larsen P.A."/>
            <person name="Fountain-Jones N.M."/>
            <person name="Garbe J.R."/>
            <person name="Macchietto M.G."/>
            <person name="Kania S.A."/>
            <person name="Gerhold R.W."/>
            <person name="Richards J.E."/>
            <person name="Wolf T.M."/>
        </authorList>
    </citation>
    <scope>NUCLEOTIDE SEQUENCE</scope>
    <source>
        <strain evidence="1">MNPRO001-30</strain>
        <tissue evidence="1">Meninges</tissue>
    </source>
</reference>
<keyword evidence="2" id="KW-1185">Reference proteome</keyword>
<evidence type="ECO:0000313" key="2">
    <source>
        <dbReference type="Proteomes" id="UP001196413"/>
    </source>
</evidence>
<proteinExistence type="predicted"/>
<dbReference type="Proteomes" id="UP001196413">
    <property type="component" value="Unassembled WGS sequence"/>
</dbReference>
<comment type="caution">
    <text evidence="1">The sequence shown here is derived from an EMBL/GenBank/DDBJ whole genome shotgun (WGS) entry which is preliminary data.</text>
</comment>
<name>A0AAD5RB44_PARTN</name>
<dbReference type="EMBL" id="JAHQIW010007196">
    <property type="protein sequence ID" value="KAJ1372841.1"/>
    <property type="molecule type" value="Genomic_DNA"/>
</dbReference>
<accession>A0AAD5RB44</accession>
<dbReference type="AlphaFoldDB" id="A0AAD5RB44"/>